<keyword evidence="3" id="KW-1185">Reference proteome</keyword>
<sequence length="223" mass="24502">MVPLLFHGETVHPLRSGALWWPAERALLVADLHFEKARFYAGTGQFLPPYDSIETARLLAAQVEEVGARQVLCLGDSFHDAAGALTLPMEARAILEALRARLDRWIWITGNHDGAAAFSFGHSVTEMTLRGLALRHEATSCAEPELSGHFHPKIRLRARGQSIARRCFLMNETKLILPAFGALTGGLDARHPAIHAALRPPVTALVPGRERLLRFPVEGMRAA</sequence>
<dbReference type="Pfam" id="PF00149">
    <property type="entry name" value="Metallophos"/>
    <property type="match status" value="1"/>
</dbReference>
<dbReference type="Gene3D" id="3.60.21.10">
    <property type="match status" value="1"/>
</dbReference>
<dbReference type="InterPro" id="IPR029052">
    <property type="entry name" value="Metallo-depent_PP-like"/>
</dbReference>
<dbReference type="SUPFAM" id="SSF56300">
    <property type="entry name" value="Metallo-dependent phosphatases"/>
    <property type="match status" value="1"/>
</dbReference>
<name>A0A7W6BKT0_9SPHN</name>
<evidence type="ECO:0000259" key="1">
    <source>
        <dbReference type="Pfam" id="PF00149"/>
    </source>
</evidence>
<protein>
    <recommendedName>
        <fullName evidence="1">Calcineurin-like phosphoesterase domain-containing protein</fullName>
    </recommendedName>
</protein>
<dbReference type="EMBL" id="JACIDT010000014">
    <property type="protein sequence ID" value="MBB3927739.1"/>
    <property type="molecule type" value="Genomic_DNA"/>
</dbReference>
<dbReference type="GO" id="GO:0016787">
    <property type="term" value="F:hydrolase activity"/>
    <property type="evidence" value="ECO:0007669"/>
    <property type="project" value="InterPro"/>
</dbReference>
<dbReference type="InterPro" id="IPR024173">
    <property type="entry name" value="Pesterase_MJ0037-like"/>
</dbReference>
<dbReference type="AlphaFoldDB" id="A0A7W6BKT0"/>
<proteinExistence type="predicted"/>
<dbReference type="PANTHER" id="PTHR39323:SF1">
    <property type="entry name" value="BLR1149 PROTEIN"/>
    <property type="match status" value="1"/>
</dbReference>
<dbReference type="RefSeq" id="WP_188073194.1">
    <property type="nucleotide sequence ID" value="NZ_BSPS01000046.1"/>
</dbReference>
<dbReference type="NCBIfam" id="TIGR04123">
    <property type="entry name" value="P_estr_lig_assc"/>
    <property type="match status" value="1"/>
</dbReference>
<evidence type="ECO:0000313" key="3">
    <source>
        <dbReference type="Proteomes" id="UP000571950"/>
    </source>
</evidence>
<comment type="caution">
    <text evidence="2">The sequence shown here is derived from an EMBL/GenBank/DDBJ whole genome shotgun (WGS) entry which is preliminary data.</text>
</comment>
<evidence type="ECO:0000313" key="2">
    <source>
        <dbReference type="EMBL" id="MBB3927739.1"/>
    </source>
</evidence>
<feature type="domain" description="Calcineurin-like phosphoesterase" evidence="1">
    <location>
        <begin position="26"/>
        <end position="118"/>
    </location>
</feature>
<organism evidence="2 3">
    <name type="scientific">Sphingobium jiangsuense</name>
    <dbReference type="NCBI Taxonomy" id="870476"/>
    <lineage>
        <taxon>Bacteria</taxon>
        <taxon>Pseudomonadati</taxon>
        <taxon>Pseudomonadota</taxon>
        <taxon>Alphaproteobacteria</taxon>
        <taxon>Sphingomonadales</taxon>
        <taxon>Sphingomonadaceae</taxon>
        <taxon>Sphingobium</taxon>
    </lineage>
</organism>
<dbReference type="InterPro" id="IPR004843">
    <property type="entry name" value="Calcineurin-like_PHP"/>
</dbReference>
<reference evidence="2 3" key="1">
    <citation type="submission" date="2020-08" db="EMBL/GenBank/DDBJ databases">
        <title>Genomic Encyclopedia of Type Strains, Phase IV (KMG-IV): sequencing the most valuable type-strain genomes for metagenomic binning, comparative biology and taxonomic classification.</title>
        <authorList>
            <person name="Goeker M."/>
        </authorList>
    </citation>
    <scope>NUCLEOTIDE SEQUENCE [LARGE SCALE GENOMIC DNA]</scope>
    <source>
        <strain evidence="2 3">DSM 26189</strain>
    </source>
</reference>
<accession>A0A7W6BKT0</accession>
<dbReference type="Proteomes" id="UP000571950">
    <property type="component" value="Unassembled WGS sequence"/>
</dbReference>
<dbReference type="PIRSF" id="PIRSF000887">
    <property type="entry name" value="Pesterase_MJ0037"/>
    <property type="match status" value="1"/>
</dbReference>
<dbReference type="PANTHER" id="PTHR39323">
    <property type="entry name" value="BLR1149 PROTEIN"/>
    <property type="match status" value="1"/>
</dbReference>
<dbReference type="InterPro" id="IPR026336">
    <property type="entry name" value="PdeM-like"/>
</dbReference>
<gene>
    <name evidence="2" type="ORF">GGR43_003472</name>
</gene>